<feature type="compositionally biased region" description="Basic and acidic residues" evidence="7">
    <location>
        <begin position="360"/>
        <end position="376"/>
    </location>
</feature>
<evidence type="ECO:0000256" key="6">
    <source>
        <dbReference type="ARBA" id="ARBA00023242"/>
    </source>
</evidence>
<keyword evidence="5" id="KW-0804">Transcription</keyword>
<keyword evidence="3" id="KW-0805">Transcription regulation</keyword>
<evidence type="ECO:0000313" key="10">
    <source>
        <dbReference type="WBParaSite" id="HCON_00141690-00001"/>
    </source>
</evidence>
<dbReference type="Proteomes" id="UP000025227">
    <property type="component" value="Unplaced"/>
</dbReference>
<keyword evidence="9" id="KW-1185">Reference proteome</keyword>
<dbReference type="OrthoDB" id="5847285at2759"/>
<dbReference type="AlphaFoldDB" id="A0A7I5ECK6"/>
<evidence type="ECO:0000256" key="4">
    <source>
        <dbReference type="ARBA" id="ARBA00023125"/>
    </source>
</evidence>
<comment type="subcellular location">
    <subcellularLocation>
        <location evidence="1">Nucleus</location>
    </subcellularLocation>
</comment>
<reference evidence="10" key="1">
    <citation type="submission" date="2020-12" db="UniProtKB">
        <authorList>
            <consortium name="WormBaseParasite"/>
        </authorList>
    </citation>
    <scope>IDENTIFICATION</scope>
    <source>
        <strain evidence="10">MHco3</strain>
    </source>
</reference>
<dbReference type="SUPFAM" id="SSF57959">
    <property type="entry name" value="Leucine zipper domain"/>
    <property type="match status" value="1"/>
</dbReference>
<evidence type="ECO:0000256" key="3">
    <source>
        <dbReference type="ARBA" id="ARBA00023015"/>
    </source>
</evidence>
<evidence type="ECO:0000256" key="7">
    <source>
        <dbReference type="SAM" id="MobiDB-lite"/>
    </source>
</evidence>
<evidence type="ECO:0000256" key="2">
    <source>
        <dbReference type="ARBA" id="ARBA00007163"/>
    </source>
</evidence>
<dbReference type="Gene3D" id="1.20.5.170">
    <property type="match status" value="1"/>
</dbReference>
<dbReference type="InterPro" id="IPR004827">
    <property type="entry name" value="bZIP"/>
</dbReference>
<accession>A0A7I5ECK6</accession>
<dbReference type="SMART" id="SM00338">
    <property type="entry name" value="BRLZ"/>
    <property type="match status" value="1"/>
</dbReference>
<evidence type="ECO:0000256" key="1">
    <source>
        <dbReference type="ARBA" id="ARBA00004123"/>
    </source>
</evidence>
<feature type="region of interest" description="Disordered" evidence="7">
    <location>
        <begin position="211"/>
        <end position="236"/>
    </location>
</feature>
<feature type="region of interest" description="Disordered" evidence="7">
    <location>
        <begin position="308"/>
        <end position="328"/>
    </location>
</feature>
<feature type="compositionally biased region" description="Low complexity" evidence="7">
    <location>
        <begin position="218"/>
        <end position="228"/>
    </location>
</feature>
<dbReference type="CDD" id="cd14692">
    <property type="entry name" value="bZIP_ATF4"/>
    <property type="match status" value="1"/>
</dbReference>
<sequence length="403" mass="44294">MSDILTFDETEQQNACDVFLPSATLTSWSVWDDEEAPSSIAPNALCGIVAADQQLINGPPRWINEEIVFLSGPKPPPPPLLSAQSSPSPPCLVRPPPALARHVLVADQEVVVAQDTPHAIFRESVLSSSSLSPFSKYTAECHQLNSPYFYDNNHEYPSNYTSSHSSSQPVAKSSSPFGYPTSYATSIADSSDLDFDYSHLISSNNIDDFGDDIAYGQSDNSSSASPSGVSPPLPTEPDFSFIDNIYESVRAEIKAEKVVSSPTNQTREASGTPPIITLGIDSPVTIVAVDGKEYKVVLQEVKEEPKIGAKRKASTAASPPKPKRAPGIPLANLSIEEINARKREQNRAAAQRYREKRRNYKESEKEEEERLEKRNSFLRTEAKRLQEEIDELRKTILGGVKMQ</sequence>
<dbReference type="GO" id="GO:0000977">
    <property type="term" value="F:RNA polymerase II transcription regulatory region sequence-specific DNA binding"/>
    <property type="evidence" value="ECO:0007669"/>
    <property type="project" value="TreeGrafter"/>
</dbReference>
<name>A0A7I5ECK6_HAECO</name>
<feature type="domain" description="BZIP" evidence="8">
    <location>
        <begin position="336"/>
        <end position="396"/>
    </location>
</feature>
<dbReference type="Pfam" id="PF07716">
    <property type="entry name" value="bZIP_2"/>
    <property type="match status" value="1"/>
</dbReference>
<dbReference type="PANTHER" id="PTHR13044:SF14">
    <property type="entry name" value="CRYPTOCEPHAL, ISOFORM A"/>
    <property type="match status" value="1"/>
</dbReference>
<dbReference type="OMA" id="RRNYKES"/>
<evidence type="ECO:0000256" key="5">
    <source>
        <dbReference type="ARBA" id="ARBA00023163"/>
    </source>
</evidence>
<dbReference type="WBParaSite" id="HCON_00141690-00001">
    <property type="protein sequence ID" value="HCON_00141690-00001"/>
    <property type="gene ID" value="HCON_00141690"/>
</dbReference>
<dbReference type="PROSITE" id="PS50217">
    <property type="entry name" value="BZIP"/>
    <property type="match status" value="1"/>
</dbReference>
<comment type="similarity">
    <text evidence="2">Belongs to the bZIP family.</text>
</comment>
<keyword evidence="6" id="KW-0539">Nucleus</keyword>
<dbReference type="PROSITE" id="PS00036">
    <property type="entry name" value="BZIP_BASIC"/>
    <property type="match status" value="1"/>
</dbReference>
<dbReference type="GO" id="GO:0005634">
    <property type="term" value="C:nucleus"/>
    <property type="evidence" value="ECO:0007669"/>
    <property type="project" value="UniProtKB-SubCell"/>
</dbReference>
<keyword evidence="4" id="KW-0238">DNA-binding</keyword>
<evidence type="ECO:0000313" key="9">
    <source>
        <dbReference type="Proteomes" id="UP000025227"/>
    </source>
</evidence>
<proteinExistence type="inferred from homology"/>
<protein>
    <submittedName>
        <fullName evidence="10">BZIP domain-containing protein</fullName>
    </submittedName>
</protein>
<dbReference type="InterPro" id="IPR046347">
    <property type="entry name" value="bZIP_sf"/>
</dbReference>
<feature type="region of interest" description="Disordered" evidence="7">
    <location>
        <begin position="341"/>
        <end position="376"/>
    </location>
</feature>
<organism evidence="9 10">
    <name type="scientific">Haemonchus contortus</name>
    <name type="common">Barber pole worm</name>
    <dbReference type="NCBI Taxonomy" id="6289"/>
    <lineage>
        <taxon>Eukaryota</taxon>
        <taxon>Metazoa</taxon>
        <taxon>Ecdysozoa</taxon>
        <taxon>Nematoda</taxon>
        <taxon>Chromadorea</taxon>
        <taxon>Rhabditida</taxon>
        <taxon>Rhabditina</taxon>
        <taxon>Rhabditomorpha</taxon>
        <taxon>Strongyloidea</taxon>
        <taxon>Trichostrongylidae</taxon>
        <taxon>Haemonchus</taxon>
    </lineage>
</organism>
<dbReference type="GO" id="GO:0001228">
    <property type="term" value="F:DNA-binding transcription activator activity, RNA polymerase II-specific"/>
    <property type="evidence" value="ECO:0007669"/>
    <property type="project" value="TreeGrafter"/>
</dbReference>
<evidence type="ECO:0000259" key="8">
    <source>
        <dbReference type="PROSITE" id="PS50217"/>
    </source>
</evidence>
<dbReference type="PANTHER" id="PTHR13044">
    <property type="entry name" value="ACTIVATING TRANSCRIPTION FACTOR ATF 4/5"/>
    <property type="match status" value="1"/>
</dbReference>